<dbReference type="GO" id="GO:0031116">
    <property type="term" value="P:positive regulation of microtubule polymerization"/>
    <property type="evidence" value="ECO:0007669"/>
    <property type="project" value="TreeGrafter"/>
</dbReference>
<feature type="region of interest" description="Disordered" evidence="3">
    <location>
        <begin position="31"/>
        <end position="75"/>
    </location>
</feature>
<feature type="compositionally biased region" description="Low complexity" evidence="3">
    <location>
        <begin position="235"/>
        <end position="251"/>
    </location>
</feature>
<evidence type="ECO:0000256" key="3">
    <source>
        <dbReference type="SAM" id="MobiDB-lite"/>
    </source>
</evidence>
<comment type="similarity">
    <text evidence="1">Belongs to the SLAIN motif-containing family.</text>
</comment>
<dbReference type="HOGENOM" id="CLU_1051825_0_0_1"/>
<keyword evidence="5" id="KW-1185">Reference proteome</keyword>
<keyword evidence="2" id="KW-0175">Coiled coil</keyword>
<reference evidence="5" key="1">
    <citation type="submission" date="2003-08" db="EMBL/GenBank/DDBJ databases">
        <authorList>
            <person name="Birren B."/>
            <person name="Nusbaum C."/>
            <person name="Abebe A."/>
            <person name="Abouelleil A."/>
            <person name="Adekoya E."/>
            <person name="Ait-zahra M."/>
            <person name="Allen N."/>
            <person name="Allen T."/>
            <person name="An P."/>
            <person name="Anderson M."/>
            <person name="Anderson S."/>
            <person name="Arachchi H."/>
            <person name="Armbruster J."/>
            <person name="Bachantsang P."/>
            <person name="Baldwin J."/>
            <person name="Barry A."/>
            <person name="Bayul T."/>
            <person name="Blitshsteyn B."/>
            <person name="Bloom T."/>
            <person name="Blye J."/>
            <person name="Boguslavskiy L."/>
            <person name="Borowsky M."/>
            <person name="Boukhgalter B."/>
            <person name="Brunache A."/>
            <person name="Butler J."/>
            <person name="Calixte N."/>
            <person name="Calvo S."/>
            <person name="Camarata J."/>
            <person name="Campo K."/>
            <person name="Chang J."/>
            <person name="Cheshatsang Y."/>
            <person name="Citroen M."/>
            <person name="Collymore A."/>
            <person name="Considine T."/>
            <person name="Cook A."/>
            <person name="Cooke P."/>
            <person name="Corum B."/>
            <person name="Cuomo C."/>
            <person name="David R."/>
            <person name="Dawoe T."/>
            <person name="Degray S."/>
            <person name="Dodge S."/>
            <person name="Dooley K."/>
            <person name="Dorje P."/>
            <person name="Dorjee K."/>
            <person name="Dorris L."/>
            <person name="Duffey N."/>
            <person name="Dupes A."/>
            <person name="Elkins T."/>
            <person name="Engels R."/>
            <person name="Erickson J."/>
            <person name="Farina A."/>
            <person name="Faro S."/>
            <person name="Ferreira P."/>
            <person name="Fischer H."/>
            <person name="Fitzgerald M."/>
            <person name="Foley K."/>
            <person name="Gage D."/>
            <person name="Galagan J."/>
            <person name="Gearin G."/>
            <person name="Gnerre S."/>
            <person name="Gnirke A."/>
            <person name="Goyette A."/>
            <person name="Graham J."/>
            <person name="Grandbois E."/>
            <person name="Gyaltsen K."/>
            <person name="Hafez N."/>
            <person name="Hagopian D."/>
            <person name="Hagos B."/>
            <person name="Hall J."/>
            <person name="Hatcher B."/>
            <person name="Heller A."/>
            <person name="Higgins H."/>
            <person name="Honan T."/>
            <person name="Horn A."/>
            <person name="Houde N."/>
            <person name="Hughes L."/>
            <person name="Hulme W."/>
            <person name="Husby E."/>
            <person name="Iliev I."/>
            <person name="Jaffe D."/>
            <person name="Jones C."/>
            <person name="Kamal M."/>
            <person name="Kamat A."/>
            <person name="Kamvysselis M."/>
            <person name="Karlsson E."/>
            <person name="Kells C."/>
            <person name="Kieu A."/>
            <person name="Kisner P."/>
            <person name="Kodira C."/>
            <person name="Kulbokas E."/>
            <person name="Labutti K."/>
            <person name="Lama D."/>
            <person name="Landers T."/>
            <person name="Leger J."/>
            <person name="Levine S."/>
            <person name="Lewis D."/>
            <person name="Lewis T."/>
            <person name="Lindblad-toh K."/>
            <person name="Liu X."/>
            <person name="Lokyitsang T."/>
            <person name="Lokyitsang Y."/>
            <person name="Lucien O."/>
            <person name="Lui A."/>
            <person name="Ma L.J."/>
            <person name="Mabbitt R."/>
            <person name="Macdonald J."/>
            <person name="Maclean C."/>
            <person name="Major J."/>
            <person name="Manning J."/>
            <person name="Marabella R."/>
            <person name="Maru K."/>
            <person name="Matthews C."/>
            <person name="Mauceli E."/>
            <person name="Mccarthy M."/>
            <person name="Mcdonough S."/>
            <person name="Mcghee T."/>
            <person name="Meldrim J."/>
            <person name="Meneus L."/>
            <person name="Mesirov J."/>
            <person name="Mihalev A."/>
            <person name="Mihova T."/>
            <person name="Mikkelsen T."/>
            <person name="Mlenga V."/>
            <person name="Moru K."/>
            <person name="Mozes J."/>
            <person name="Mulrain L."/>
            <person name="Munson G."/>
            <person name="Naylor J."/>
            <person name="Newes C."/>
            <person name="Nguyen C."/>
            <person name="Nguyen N."/>
            <person name="Nguyen T."/>
            <person name="Nicol R."/>
            <person name="Nielsen C."/>
            <person name="Nizzari M."/>
            <person name="Norbu C."/>
            <person name="Norbu N."/>
            <person name="O'donnell P."/>
            <person name="Okoawo O."/>
            <person name="O'leary S."/>
            <person name="Omotosho B."/>
            <person name="O'neill K."/>
            <person name="Osman S."/>
            <person name="Parker S."/>
            <person name="Perrin D."/>
            <person name="Phunkhang P."/>
            <person name="Piqani B."/>
            <person name="Purcell S."/>
            <person name="Rachupka T."/>
            <person name="Ramasamy U."/>
            <person name="Rameau R."/>
            <person name="Ray V."/>
            <person name="Raymond C."/>
            <person name="Retta R."/>
            <person name="Richardson S."/>
            <person name="Rise C."/>
            <person name="Rodriguez J."/>
            <person name="Rogers J."/>
            <person name="Rogov P."/>
            <person name="Rutman M."/>
            <person name="Schupbach R."/>
            <person name="Seaman C."/>
            <person name="Settipalli S."/>
            <person name="Sharpe T."/>
            <person name="Sheridan J."/>
            <person name="Sherpa N."/>
            <person name="Shi J."/>
            <person name="Smirnov S."/>
            <person name="Smith C."/>
            <person name="Sougnez C."/>
            <person name="Spencer B."/>
            <person name="Stalker J."/>
            <person name="Stange-thomann N."/>
            <person name="Stavropoulos S."/>
            <person name="Stetson K."/>
            <person name="Stone C."/>
            <person name="Stone S."/>
            <person name="Stubbs M."/>
            <person name="Talamas J."/>
            <person name="Tchuinga P."/>
            <person name="Tenzing P."/>
            <person name="Tesfaye S."/>
            <person name="Theodore J."/>
            <person name="Thoulutsang Y."/>
            <person name="Topham K."/>
            <person name="Towey S."/>
            <person name="Tsamla T."/>
            <person name="Tsomo N."/>
            <person name="Vallee D."/>
            <person name="Vassiliev H."/>
            <person name="Venkataraman V."/>
            <person name="Vinson J."/>
            <person name="Vo A."/>
            <person name="Wade C."/>
            <person name="Wang S."/>
            <person name="Wangchuk T."/>
            <person name="Wangdi T."/>
            <person name="Whittaker C."/>
            <person name="Wilkinson J."/>
            <person name="Wu Y."/>
            <person name="Wyman D."/>
            <person name="Yadav S."/>
            <person name="Yang S."/>
            <person name="Yang X."/>
            <person name="Yeager S."/>
            <person name="Yee E."/>
            <person name="Young G."/>
            <person name="Zainoun J."/>
            <person name="Zembeck L."/>
            <person name="Zimmer A."/>
            <person name="Zody M."/>
            <person name="Lander E."/>
        </authorList>
    </citation>
    <scope>NUCLEOTIDE SEQUENCE [LARGE SCALE GENOMIC DNA]</scope>
</reference>
<feature type="region of interest" description="Disordered" evidence="3">
    <location>
        <begin position="1"/>
        <end position="20"/>
    </location>
</feature>
<dbReference type="InParanoid" id="H2Z223"/>
<dbReference type="GO" id="GO:0035371">
    <property type="term" value="C:microtubule plus-end"/>
    <property type="evidence" value="ECO:0007669"/>
    <property type="project" value="TreeGrafter"/>
</dbReference>
<feature type="region of interest" description="Disordered" evidence="3">
    <location>
        <begin position="199"/>
        <end position="265"/>
    </location>
</feature>
<protein>
    <submittedName>
        <fullName evidence="4">Uncharacterized protein</fullName>
    </submittedName>
</protein>
<proteinExistence type="inferred from homology"/>
<dbReference type="PANTHER" id="PTHR22406">
    <property type="entry name" value="NASCENT POLYPEPTIDE-ASSOCIATED COMPLEX SUBUNIT ALPHA, MUSCLE-SPECIFIC FORM"/>
    <property type="match status" value="1"/>
</dbReference>
<reference evidence="4" key="3">
    <citation type="submission" date="2025-09" db="UniProtKB">
        <authorList>
            <consortium name="Ensembl"/>
        </authorList>
    </citation>
    <scope>IDENTIFICATION</scope>
</reference>
<name>H2Z223_CIOSA</name>
<evidence type="ECO:0000256" key="2">
    <source>
        <dbReference type="ARBA" id="ARBA00023054"/>
    </source>
</evidence>
<evidence type="ECO:0000313" key="4">
    <source>
        <dbReference type="Ensembl" id="ENSCSAVP00000011635.1"/>
    </source>
</evidence>
<accession>H2Z223</accession>
<dbReference type="GO" id="GO:0007020">
    <property type="term" value="P:microtubule nucleation"/>
    <property type="evidence" value="ECO:0007669"/>
    <property type="project" value="TreeGrafter"/>
</dbReference>
<sequence>MENGVSVAGNKDYPSNEDVEVQKLKDLVRKLEKQNEHLRNRTGKLVSGSKSRPVEPQPPDGDKPSVNTNTAIQFNDGIDLLDDDDMFVSNNDDESSWLYQSPAVHTRPKRTNSKSKQWRSPKEWLADEFEHPSTPQLASAKQNILYKLEGRSYSFDSSFTEPSFIQKSFDEQINLVDTYKPEDATDVKVVARMQQDELKKEAAISPRSAYDNKVFESPHVQERKGSIDDEIDRNSSSSGSPLHSHHLPVPSQTMTTAYGLYPSSM</sequence>
<feature type="compositionally biased region" description="Basic and acidic residues" evidence="3">
    <location>
        <begin position="213"/>
        <end position="227"/>
    </location>
</feature>
<dbReference type="InterPro" id="IPR026179">
    <property type="entry name" value="Slain"/>
</dbReference>
<evidence type="ECO:0000256" key="1">
    <source>
        <dbReference type="ARBA" id="ARBA00006652"/>
    </source>
</evidence>
<organism evidence="4 5">
    <name type="scientific">Ciona savignyi</name>
    <name type="common">Pacific transparent sea squirt</name>
    <dbReference type="NCBI Taxonomy" id="51511"/>
    <lineage>
        <taxon>Eukaryota</taxon>
        <taxon>Metazoa</taxon>
        <taxon>Chordata</taxon>
        <taxon>Tunicata</taxon>
        <taxon>Ascidiacea</taxon>
        <taxon>Phlebobranchia</taxon>
        <taxon>Cionidae</taxon>
        <taxon>Ciona</taxon>
    </lineage>
</organism>
<dbReference type="Proteomes" id="UP000007875">
    <property type="component" value="Unassembled WGS sequence"/>
</dbReference>
<reference evidence="4" key="2">
    <citation type="submission" date="2025-08" db="UniProtKB">
        <authorList>
            <consortium name="Ensembl"/>
        </authorList>
    </citation>
    <scope>IDENTIFICATION</scope>
</reference>
<dbReference type="AlphaFoldDB" id="H2Z223"/>
<dbReference type="GO" id="GO:0031122">
    <property type="term" value="P:cytoplasmic microtubule organization"/>
    <property type="evidence" value="ECO:0007669"/>
    <property type="project" value="TreeGrafter"/>
</dbReference>
<dbReference type="FunCoup" id="H2Z223">
    <property type="interactions" value="10"/>
</dbReference>
<dbReference type="Ensembl" id="ENSCSAVT00000011770.1">
    <property type="protein sequence ID" value="ENSCSAVP00000011635.1"/>
    <property type="gene ID" value="ENSCSAVG00000006822.1"/>
</dbReference>
<evidence type="ECO:0000313" key="5">
    <source>
        <dbReference type="Proteomes" id="UP000007875"/>
    </source>
</evidence>
<dbReference type="PANTHER" id="PTHR22406:SF7">
    <property type="entry name" value="NASCENT POLYPEPTIDE-ASSOCIATED COMPLEX SUBUNIT ALPHA, MUSCLE-SPECIFIC FORM"/>
    <property type="match status" value="1"/>
</dbReference>